<dbReference type="AlphaFoldDB" id="A0A195AVS7"/>
<accession>A0A195AVS7</accession>
<organism evidence="2 3">
    <name type="scientific">Atta colombica</name>
    <dbReference type="NCBI Taxonomy" id="520822"/>
    <lineage>
        <taxon>Eukaryota</taxon>
        <taxon>Metazoa</taxon>
        <taxon>Ecdysozoa</taxon>
        <taxon>Arthropoda</taxon>
        <taxon>Hexapoda</taxon>
        <taxon>Insecta</taxon>
        <taxon>Pterygota</taxon>
        <taxon>Neoptera</taxon>
        <taxon>Endopterygota</taxon>
        <taxon>Hymenoptera</taxon>
        <taxon>Apocrita</taxon>
        <taxon>Aculeata</taxon>
        <taxon>Formicoidea</taxon>
        <taxon>Formicidae</taxon>
        <taxon>Myrmicinae</taxon>
        <taxon>Atta</taxon>
    </lineage>
</organism>
<keyword evidence="3" id="KW-1185">Reference proteome</keyword>
<dbReference type="STRING" id="520822.A0A195AVS7"/>
<evidence type="ECO:0000256" key="1">
    <source>
        <dbReference type="SAM" id="MobiDB-lite"/>
    </source>
</evidence>
<name>A0A195AVS7_9HYME</name>
<sequence>MYATYVTQHATYEYDEIVQGELSLAAQGCGKSDYFCFYGAVTPKISSSQIQMEKRRGERRDDGEDQSSRKLFRSEIHAAMQIPRGRAFQRSGICIWANVGIRPYADYK</sequence>
<dbReference type="Proteomes" id="UP000078540">
    <property type="component" value="Unassembled WGS sequence"/>
</dbReference>
<protein>
    <submittedName>
        <fullName evidence="2">Uncharacterized protein</fullName>
    </submittedName>
</protein>
<feature type="region of interest" description="Disordered" evidence="1">
    <location>
        <begin position="46"/>
        <end position="68"/>
    </location>
</feature>
<proteinExistence type="predicted"/>
<dbReference type="EMBL" id="KQ976732">
    <property type="protein sequence ID" value="KYM76167.1"/>
    <property type="molecule type" value="Genomic_DNA"/>
</dbReference>
<gene>
    <name evidence="2" type="ORF">ALC53_13423</name>
</gene>
<evidence type="ECO:0000313" key="2">
    <source>
        <dbReference type="EMBL" id="KYM76167.1"/>
    </source>
</evidence>
<reference evidence="2 3" key="1">
    <citation type="submission" date="2015-09" db="EMBL/GenBank/DDBJ databases">
        <title>Atta colombica WGS genome.</title>
        <authorList>
            <person name="Nygaard S."/>
            <person name="Hu H."/>
            <person name="Boomsma J."/>
            <person name="Zhang G."/>
        </authorList>
    </citation>
    <scope>NUCLEOTIDE SEQUENCE [LARGE SCALE GENOMIC DNA]</scope>
    <source>
        <strain evidence="2">Treedump-2</strain>
        <tissue evidence="2">Whole body</tissue>
    </source>
</reference>
<feature type="compositionally biased region" description="Basic and acidic residues" evidence="1">
    <location>
        <begin position="52"/>
        <end position="68"/>
    </location>
</feature>
<evidence type="ECO:0000313" key="3">
    <source>
        <dbReference type="Proteomes" id="UP000078540"/>
    </source>
</evidence>